<sequence>RYIYSLILNKYAVKHDNADYKSTEFIAKTAFGRVKPKRRPHDEKVREAYTGATSMCIPPRFHADLSMFMEFNEVVELRLCNVLIDNFFVWSISEIFKGKLKRLYIDNSRFSALNSEDFDQLILDLNPAETVLTNCYEMARGGICDTKFLFKFAARRADQHLQIDHSEK</sequence>
<evidence type="ECO:0000313" key="1">
    <source>
        <dbReference type="EMBL" id="GMT11618.1"/>
    </source>
</evidence>
<feature type="non-terminal residue" evidence="1">
    <location>
        <position position="1"/>
    </location>
</feature>
<organism evidence="1 2">
    <name type="scientific">Pristionchus fissidentatus</name>
    <dbReference type="NCBI Taxonomy" id="1538716"/>
    <lineage>
        <taxon>Eukaryota</taxon>
        <taxon>Metazoa</taxon>
        <taxon>Ecdysozoa</taxon>
        <taxon>Nematoda</taxon>
        <taxon>Chromadorea</taxon>
        <taxon>Rhabditida</taxon>
        <taxon>Rhabditina</taxon>
        <taxon>Diplogasteromorpha</taxon>
        <taxon>Diplogasteroidea</taxon>
        <taxon>Neodiplogasteridae</taxon>
        <taxon>Pristionchus</taxon>
    </lineage>
</organism>
<dbReference type="EMBL" id="BTSY01000001">
    <property type="protein sequence ID" value="GMT11618.1"/>
    <property type="molecule type" value="Genomic_DNA"/>
</dbReference>
<feature type="non-terminal residue" evidence="1">
    <location>
        <position position="168"/>
    </location>
</feature>
<dbReference type="AlphaFoldDB" id="A0AAV5UZL3"/>
<protein>
    <submittedName>
        <fullName evidence="1">Uncharacterized protein</fullName>
    </submittedName>
</protein>
<dbReference type="Proteomes" id="UP001432322">
    <property type="component" value="Unassembled WGS sequence"/>
</dbReference>
<reference evidence="1" key="1">
    <citation type="submission" date="2023-10" db="EMBL/GenBank/DDBJ databases">
        <title>Genome assembly of Pristionchus species.</title>
        <authorList>
            <person name="Yoshida K."/>
            <person name="Sommer R.J."/>
        </authorList>
    </citation>
    <scope>NUCLEOTIDE SEQUENCE</scope>
    <source>
        <strain evidence="1">RS5133</strain>
    </source>
</reference>
<name>A0AAV5UZL3_9BILA</name>
<proteinExistence type="predicted"/>
<accession>A0AAV5UZL3</accession>
<keyword evidence="2" id="KW-1185">Reference proteome</keyword>
<comment type="caution">
    <text evidence="1">The sequence shown here is derived from an EMBL/GenBank/DDBJ whole genome shotgun (WGS) entry which is preliminary data.</text>
</comment>
<evidence type="ECO:0000313" key="2">
    <source>
        <dbReference type="Proteomes" id="UP001432322"/>
    </source>
</evidence>
<gene>
    <name evidence="1" type="ORF">PFISCL1PPCAC_2915</name>
</gene>